<comment type="caution">
    <text evidence="10">The sequence shown here is derived from an EMBL/GenBank/DDBJ whole genome shotgun (WGS) entry which is preliminary data.</text>
</comment>
<evidence type="ECO:0000256" key="6">
    <source>
        <dbReference type="ARBA" id="ARBA00022691"/>
    </source>
</evidence>
<evidence type="ECO:0000259" key="9">
    <source>
        <dbReference type="PROSITE" id="PS50280"/>
    </source>
</evidence>
<gene>
    <name evidence="10" type="ORF">PDIGIT_LOCUS7079</name>
</gene>
<feature type="compositionally biased region" description="Low complexity" evidence="8">
    <location>
        <begin position="675"/>
        <end position="687"/>
    </location>
</feature>
<dbReference type="EMBL" id="CAOQHR010000004">
    <property type="protein sequence ID" value="CAI6334026.1"/>
    <property type="molecule type" value="Genomic_DNA"/>
</dbReference>
<feature type="region of interest" description="Disordered" evidence="8">
    <location>
        <begin position="624"/>
        <end position="687"/>
    </location>
</feature>
<dbReference type="AlphaFoldDB" id="A0A9W4XQR4"/>
<dbReference type="InterPro" id="IPR046341">
    <property type="entry name" value="SET_dom_sf"/>
</dbReference>
<evidence type="ECO:0000313" key="11">
    <source>
        <dbReference type="Proteomes" id="UP001152607"/>
    </source>
</evidence>
<feature type="domain" description="SET" evidence="9">
    <location>
        <begin position="205"/>
        <end position="326"/>
    </location>
</feature>
<keyword evidence="3" id="KW-0158">Chromosome</keyword>
<comment type="subcellular location">
    <subcellularLocation>
        <location evidence="2">Chromosome</location>
    </subcellularLocation>
    <subcellularLocation>
        <location evidence="1">Nucleus</location>
    </subcellularLocation>
</comment>
<keyword evidence="4" id="KW-0489">Methyltransferase</keyword>
<keyword evidence="5" id="KW-0808">Transferase</keyword>
<keyword evidence="11" id="KW-1185">Reference proteome</keyword>
<dbReference type="GO" id="GO:0032259">
    <property type="term" value="P:methylation"/>
    <property type="evidence" value="ECO:0007669"/>
    <property type="project" value="UniProtKB-KW"/>
</dbReference>
<organism evidence="10 11">
    <name type="scientific">Periconia digitata</name>
    <dbReference type="NCBI Taxonomy" id="1303443"/>
    <lineage>
        <taxon>Eukaryota</taxon>
        <taxon>Fungi</taxon>
        <taxon>Dikarya</taxon>
        <taxon>Ascomycota</taxon>
        <taxon>Pezizomycotina</taxon>
        <taxon>Dothideomycetes</taxon>
        <taxon>Pleosporomycetidae</taxon>
        <taxon>Pleosporales</taxon>
        <taxon>Massarineae</taxon>
        <taxon>Periconiaceae</taxon>
        <taxon>Periconia</taxon>
    </lineage>
</organism>
<name>A0A9W4XQR4_9PLEO</name>
<feature type="compositionally biased region" description="Basic and acidic residues" evidence="8">
    <location>
        <begin position="636"/>
        <end position="645"/>
    </location>
</feature>
<feature type="compositionally biased region" description="Basic and acidic residues" evidence="8">
    <location>
        <begin position="1"/>
        <end position="11"/>
    </location>
</feature>
<feature type="region of interest" description="Disordered" evidence="8">
    <location>
        <begin position="1"/>
        <end position="119"/>
    </location>
</feature>
<dbReference type="SUPFAM" id="SSF82199">
    <property type="entry name" value="SET domain"/>
    <property type="match status" value="1"/>
</dbReference>
<dbReference type="GO" id="GO:0008168">
    <property type="term" value="F:methyltransferase activity"/>
    <property type="evidence" value="ECO:0007669"/>
    <property type="project" value="UniProtKB-KW"/>
</dbReference>
<accession>A0A9W4XQR4</accession>
<dbReference type="SMART" id="SM00317">
    <property type="entry name" value="SET"/>
    <property type="match status" value="1"/>
</dbReference>
<evidence type="ECO:0000256" key="3">
    <source>
        <dbReference type="ARBA" id="ARBA00022454"/>
    </source>
</evidence>
<evidence type="ECO:0000256" key="5">
    <source>
        <dbReference type="ARBA" id="ARBA00022679"/>
    </source>
</evidence>
<keyword evidence="6" id="KW-0949">S-adenosyl-L-methionine</keyword>
<feature type="compositionally biased region" description="Basic and acidic residues" evidence="8">
    <location>
        <begin position="67"/>
        <end position="80"/>
    </location>
</feature>
<protein>
    <recommendedName>
        <fullName evidence="9">SET domain-containing protein</fullName>
    </recommendedName>
</protein>
<dbReference type="Proteomes" id="UP001152607">
    <property type="component" value="Unassembled WGS sequence"/>
</dbReference>
<evidence type="ECO:0000256" key="2">
    <source>
        <dbReference type="ARBA" id="ARBA00004286"/>
    </source>
</evidence>
<evidence type="ECO:0000256" key="4">
    <source>
        <dbReference type="ARBA" id="ARBA00022603"/>
    </source>
</evidence>
<dbReference type="PROSITE" id="PS50280">
    <property type="entry name" value="SET"/>
    <property type="match status" value="1"/>
</dbReference>
<feature type="compositionally biased region" description="Basic residues" evidence="8">
    <location>
        <begin position="387"/>
        <end position="398"/>
    </location>
</feature>
<evidence type="ECO:0000256" key="7">
    <source>
        <dbReference type="ARBA" id="ARBA00023242"/>
    </source>
</evidence>
<dbReference type="GO" id="GO:0005634">
    <property type="term" value="C:nucleus"/>
    <property type="evidence" value="ECO:0007669"/>
    <property type="project" value="UniProtKB-SubCell"/>
</dbReference>
<dbReference type="InterPro" id="IPR001214">
    <property type="entry name" value="SET_dom"/>
</dbReference>
<sequence>MVTTRAQDKAKKAAKTPLPPSPRGTRSRAKEAAGVQVLPPPSSPVSRPRGGGRGKQNPPKVLTVKKIGRDKATTAKRKGDATGNTTPSAGRTRFVYRSPSQNLRRARVEDQRPPKRNPPRLLSIQQIEDYVFSPRHFSDQLIPTSFPTETSVWPPQNPLDIMRALGEEVDDCAGETCYTDELCFSPDCEHSFDKWRQSSSASWKTHFELRQTQDRGIGVFTKTAFKKDTVLGWYTGQIVPFNNADSSNSQYLMDFAIGGSESSGTDGSPNMVWVDSATRGNWTRFMNHSCSAHCCFYPMRVGRTRIMAVLANRKIPAGVELTVDYGADYWETRGWDCLCNAPKCMSKAKKNAPTGSSGAKKKARETTQTNKKEGKATSNVLGESKVGKKNKRQAKKKKNLERRMSILDYFLGRTRELAYCTNKNTILYLPYYTNDTMYIRSIREGFGSLYTSTPLLQAPSLSLPYYLRMDIFKIFRELPHAITPSVYSKSPTKHAQNINPHNTTCQPTLPSPQKEHTKEAWPHLPTMSTIPNLSADIDIVQDASNEDETSDEHRLITQETTFATTKSKDPLPPHLNSTLSNTTATTLHYEQEPYALRSSSSPCSPSPSSFKQVLGASCVYDGGEEEVGGDGGGCVRDAEDKERGRTRVRQNQPSPRRHRQEGSGRVRGGRRTLLRRSNSSSSSMLVQ</sequence>
<evidence type="ECO:0000313" key="10">
    <source>
        <dbReference type="EMBL" id="CAI6334026.1"/>
    </source>
</evidence>
<dbReference type="Gene3D" id="2.170.270.10">
    <property type="entry name" value="SET domain"/>
    <property type="match status" value="1"/>
</dbReference>
<reference evidence="10" key="1">
    <citation type="submission" date="2023-01" db="EMBL/GenBank/DDBJ databases">
        <authorList>
            <person name="Van Ghelder C."/>
            <person name="Rancurel C."/>
        </authorList>
    </citation>
    <scope>NUCLEOTIDE SEQUENCE</scope>
    <source>
        <strain evidence="10">CNCM I-4278</strain>
    </source>
</reference>
<evidence type="ECO:0000256" key="8">
    <source>
        <dbReference type="SAM" id="MobiDB-lite"/>
    </source>
</evidence>
<keyword evidence="7" id="KW-0539">Nucleus</keyword>
<feature type="region of interest" description="Disordered" evidence="8">
    <location>
        <begin position="347"/>
        <end position="398"/>
    </location>
</feature>
<dbReference type="PANTHER" id="PTHR22884">
    <property type="entry name" value="SET DOMAIN PROTEINS"/>
    <property type="match status" value="1"/>
</dbReference>
<dbReference type="OrthoDB" id="308383at2759"/>
<dbReference type="InterPro" id="IPR050777">
    <property type="entry name" value="SET2_Histone-Lys_MeTrsfase"/>
</dbReference>
<dbReference type="GO" id="GO:0005694">
    <property type="term" value="C:chromosome"/>
    <property type="evidence" value="ECO:0007669"/>
    <property type="project" value="UniProtKB-SubCell"/>
</dbReference>
<evidence type="ECO:0000256" key="1">
    <source>
        <dbReference type="ARBA" id="ARBA00004123"/>
    </source>
</evidence>
<proteinExistence type="predicted"/>
<dbReference type="Pfam" id="PF00856">
    <property type="entry name" value="SET"/>
    <property type="match status" value="1"/>
</dbReference>